<name>A0ACD5UGQ7_AVESA</name>
<evidence type="ECO:0000313" key="2">
    <source>
        <dbReference type="Proteomes" id="UP001732700"/>
    </source>
</evidence>
<organism evidence="1 2">
    <name type="scientific">Avena sativa</name>
    <name type="common">Oat</name>
    <dbReference type="NCBI Taxonomy" id="4498"/>
    <lineage>
        <taxon>Eukaryota</taxon>
        <taxon>Viridiplantae</taxon>
        <taxon>Streptophyta</taxon>
        <taxon>Embryophyta</taxon>
        <taxon>Tracheophyta</taxon>
        <taxon>Spermatophyta</taxon>
        <taxon>Magnoliopsida</taxon>
        <taxon>Liliopsida</taxon>
        <taxon>Poales</taxon>
        <taxon>Poaceae</taxon>
        <taxon>BOP clade</taxon>
        <taxon>Pooideae</taxon>
        <taxon>Poodae</taxon>
        <taxon>Poeae</taxon>
        <taxon>Poeae Chloroplast Group 1 (Aveneae type)</taxon>
        <taxon>Aveninae</taxon>
        <taxon>Avena</taxon>
    </lineage>
</organism>
<protein>
    <submittedName>
        <fullName evidence="1">Uncharacterized protein</fullName>
    </submittedName>
</protein>
<sequence length="312" mass="33778">MASPANSQATRGSPVALQYTKIDLSKLYLRQVFSGSATNQSGVIDANTATGLGQAAVNNWAIYDGIGSDAKLVAHAQGMHIFAGNWHNWFTIVFEDGRFKGSTLQIMGSSFGESNQWAIVGGTGEFTMAQGVIQRKNLDNTGDKQIQELTTDGYCLWKVPTPTKMGPWGAEGAFGYPYEMAGKSKRLESVTISHFQIIETLSFSYANEDGHIRTAGPWGYIGRETNHKPIFTTIKFGPSEFVKGLSGSGNSTKRVISCFKIITNVATYGPFGTGPNHVPSFSATVPDDKTVVGLFVHSYNNDFLTQIGVYTI</sequence>
<reference evidence="1" key="1">
    <citation type="submission" date="2021-05" db="EMBL/GenBank/DDBJ databases">
        <authorList>
            <person name="Scholz U."/>
            <person name="Mascher M."/>
            <person name="Fiebig A."/>
        </authorList>
    </citation>
    <scope>NUCLEOTIDE SEQUENCE [LARGE SCALE GENOMIC DNA]</scope>
</reference>
<evidence type="ECO:0000313" key="1">
    <source>
        <dbReference type="EnsemblPlants" id="AVESA.00010b.r2.2AG0248690.1.CDS"/>
    </source>
</evidence>
<keyword evidence="2" id="KW-1185">Reference proteome</keyword>
<reference evidence="1" key="2">
    <citation type="submission" date="2025-09" db="UniProtKB">
        <authorList>
            <consortium name="EnsemblPlants"/>
        </authorList>
    </citation>
    <scope>IDENTIFICATION</scope>
</reference>
<dbReference type="Proteomes" id="UP001732700">
    <property type="component" value="Chromosome 2A"/>
</dbReference>
<proteinExistence type="predicted"/>
<accession>A0ACD5UGQ7</accession>
<dbReference type="EnsemblPlants" id="AVESA.00010b.r2.2AG0248690.1">
    <property type="protein sequence ID" value="AVESA.00010b.r2.2AG0248690.1.CDS"/>
    <property type="gene ID" value="AVESA.00010b.r2.2AG0248690"/>
</dbReference>